<dbReference type="GO" id="GO:0005737">
    <property type="term" value="C:cytoplasm"/>
    <property type="evidence" value="ECO:0007669"/>
    <property type="project" value="UniProtKB-SubCell"/>
</dbReference>
<dbReference type="EMBL" id="CADCUR010000288">
    <property type="protein sequence ID" value="CAA9426392.1"/>
    <property type="molecule type" value="Genomic_DNA"/>
</dbReference>
<dbReference type="Pfam" id="PF02616">
    <property type="entry name" value="SMC_ScpA"/>
    <property type="match status" value="1"/>
</dbReference>
<name>A0A6J4PZT6_9BACT</name>
<organism evidence="3">
    <name type="scientific">uncultured Pyrinomonadaceae bacterium</name>
    <dbReference type="NCBI Taxonomy" id="2283094"/>
    <lineage>
        <taxon>Bacteria</taxon>
        <taxon>Pseudomonadati</taxon>
        <taxon>Acidobacteriota</taxon>
        <taxon>Blastocatellia</taxon>
        <taxon>Blastocatellales</taxon>
        <taxon>Pyrinomonadaceae</taxon>
        <taxon>environmental samples</taxon>
    </lineage>
</organism>
<dbReference type="AlphaFoldDB" id="A0A6J4PZT6"/>
<comment type="subunit">
    <text evidence="2">Component of a cohesin-like complex composed of ScpA, ScpB and the Smc homodimer, in which ScpA and ScpB bind to the head domain of Smc. The presence of the three proteins is required for the association of the complex with DNA.</text>
</comment>
<protein>
    <recommendedName>
        <fullName evidence="1 2">Segregation and condensation protein A</fullName>
    </recommendedName>
</protein>
<keyword evidence="2" id="KW-0131">Cell cycle</keyword>
<dbReference type="GO" id="GO:0051301">
    <property type="term" value="P:cell division"/>
    <property type="evidence" value="ECO:0007669"/>
    <property type="project" value="UniProtKB-KW"/>
</dbReference>
<evidence type="ECO:0000256" key="2">
    <source>
        <dbReference type="HAMAP-Rule" id="MF_01805"/>
    </source>
</evidence>
<keyword evidence="2" id="KW-0132">Cell division</keyword>
<keyword evidence="2" id="KW-0963">Cytoplasm</keyword>
<dbReference type="Gene3D" id="6.10.250.2410">
    <property type="match status" value="1"/>
</dbReference>
<gene>
    <name evidence="2" type="primary">scpA</name>
    <name evidence="3" type="ORF">AVDCRST_MAG74-3366</name>
</gene>
<comment type="function">
    <text evidence="2">Participates in chromosomal partition during cell division. May act via the formation of a condensin-like complex containing Smc and ScpB that pull DNA away from mid-cell into both cell halves.</text>
</comment>
<dbReference type="GO" id="GO:0006260">
    <property type="term" value="P:DNA replication"/>
    <property type="evidence" value="ECO:0007669"/>
    <property type="project" value="UniProtKB-UniRule"/>
</dbReference>
<reference evidence="3" key="1">
    <citation type="submission" date="2020-02" db="EMBL/GenBank/DDBJ databases">
        <authorList>
            <person name="Meier V. D."/>
        </authorList>
    </citation>
    <scope>NUCLEOTIDE SEQUENCE</scope>
    <source>
        <strain evidence="3">AVDCRST_MAG74</strain>
    </source>
</reference>
<dbReference type="PANTHER" id="PTHR33969">
    <property type="entry name" value="SEGREGATION AND CONDENSATION PROTEIN A"/>
    <property type="match status" value="1"/>
</dbReference>
<dbReference type="InterPro" id="IPR003768">
    <property type="entry name" value="ScpA"/>
</dbReference>
<comment type="subcellular location">
    <subcellularLocation>
        <location evidence="2">Cytoplasm</location>
    </subcellularLocation>
    <text evidence="2">Associated with two foci at the outer edges of the nucleoid region in young cells, and at four foci within both cell halves in older cells.</text>
</comment>
<comment type="similarity">
    <text evidence="2">Belongs to the ScpA family.</text>
</comment>
<sequence length="256" mass="29631">MEQPAEQLTFDFDRVQPHIARESRDDIKLTLGAFSGPLDLLLFLIKQEQANIFDIPIARITDEYLKYIRLMKTLDISLAADFLVMAATLIEIKSKMLLPGEIADETEEEPEDLRRELIDRLLEHQKFKNAAEMLYERGTVEQAVFRRGCIESDENNTETNATVFDLLTVFQKILARHKVEVQMEIEREEMSLAEMLKQIKAKIFQTKQLNLLELFGAMRTRQELVLAFIAVLELVRTDDIKLLQSKTFGDIILTKI</sequence>
<evidence type="ECO:0000313" key="3">
    <source>
        <dbReference type="EMBL" id="CAA9426392.1"/>
    </source>
</evidence>
<dbReference type="GO" id="GO:0007059">
    <property type="term" value="P:chromosome segregation"/>
    <property type="evidence" value="ECO:0007669"/>
    <property type="project" value="UniProtKB-UniRule"/>
</dbReference>
<dbReference type="PANTHER" id="PTHR33969:SF2">
    <property type="entry name" value="SEGREGATION AND CONDENSATION PROTEIN A"/>
    <property type="match status" value="1"/>
</dbReference>
<accession>A0A6J4PZT6</accession>
<evidence type="ECO:0000256" key="1">
    <source>
        <dbReference type="ARBA" id="ARBA00044777"/>
    </source>
</evidence>
<dbReference type="HAMAP" id="MF_01805">
    <property type="entry name" value="ScpA"/>
    <property type="match status" value="1"/>
</dbReference>
<proteinExistence type="inferred from homology"/>
<keyword evidence="2" id="KW-0159">Chromosome partition</keyword>